<evidence type="ECO:0000313" key="4">
    <source>
        <dbReference type="Proteomes" id="UP000011723"/>
    </source>
</evidence>
<accession>M1NJJ6</accession>
<dbReference type="STRING" id="1121362.A605_02720"/>
<reference evidence="3 4" key="1">
    <citation type="journal article" date="2012" name="Stand. Genomic Sci.">
        <title>Genome sequence of the halotolerant bacterium Corynebacterium halotolerans type strain YIM 70093(T) (= DSM 44683(T)).</title>
        <authorList>
            <person name="Ruckert C."/>
            <person name="Albersmeier A."/>
            <person name="Al-Dilaimi A."/>
            <person name="Niehaus K."/>
            <person name="Szczepanowski R."/>
            <person name="Kalinowski J."/>
        </authorList>
    </citation>
    <scope>NUCLEOTIDE SEQUENCE [LARGE SCALE GENOMIC DNA]</scope>
    <source>
        <strain evidence="3">YIM 70093</strain>
    </source>
</reference>
<feature type="transmembrane region" description="Helical" evidence="2">
    <location>
        <begin position="23"/>
        <end position="46"/>
    </location>
</feature>
<dbReference type="KEGG" id="chn:A605_02720"/>
<gene>
    <name evidence="3" type="ORF">A605_02720</name>
</gene>
<evidence type="ECO:0000313" key="3">
    <source>
        <dbReference type="EMBL" id="AGF71558.1"/>
    </source>
</evidence>
<keyword evidence="2" id="KW-0812">Transmembrane</keyword>
<feature type="transmembrane region" description="Helical" evidence="2">
    <location>
        <begin position="155"/>
        <end position="175"/>
    </location>
</feature>
<protein>
    <recommendedName>
        <fullName evidence="5">DUF998 domain-containing protein</fullName>
    </recommendedName>
</protein>
<dbReference type="AlphaFoldDB" id="M1NJJ6"/>
<evidence type="ECO:0000256" key="2">
    <source>
        <dbReference type="SAM" id="Phobius"/>
    </source>
</evidence>
<name>M1NJJ6_9CORY</name>
<organism evidence="3 4">
    <name type="scientific">Corynebacterium halotolerans YIM 70093 = DSM 44683</name>
    <dbReference type="NCBI Taxonomy" id="1121362"/>
    <lineage>
        <taxon>Bacteria</taxon>
        <taxon>Bacillati</taxon>
        <taxon>Actinomycetota</taxon>
        <taxon>Actinomycetes</taxon>
        <taxon>Mycobacteriales</taxon>
        <taxon>Corynebacteriaceae</taxon>
        <taxon>Corynebacterium</taxon>
    </lineage>
</organism>
<feature type="transmembrane region" description="Helical" evidence="2">
    <location>
        <begin position="123"/>
        <end position="143"/>
    </location>
</feature>
<keyword evidence="2" id="KW-1133">Transmembrane helix</keyword>
<feature type="transmembrane region" description="Helical" evidence="2">
    <location>
        <begin position="86"/>
        <end position="111"/>
    </location>
</feature>
<dbReference type="HOGENOM" id="CLU_079581_0_0_11"/>
<dbReference type="PATRIC" id="fig|1121362.3.peg.546"/>
<evidence type="ECO:0000256" key="1">
    <source>
        <dbReference type="SAM" id="MobiDB-lite"/>
    </source>
</evidence>
<sequence>MDIMSSTDHTTTQSSIRGAGSGVLRFAGMVLILSALVGFLGQLLAIGQWRQVGYSFGLNRISDLGLTTCGMVQDLFFPRYACSPGYGWFNIGTIVSGVLLIIGALLLLTGLRRSPDRIRGGSAVAWLLLLSGAALIVTGAVPANVNAVLHDAAGVARAVLTWAAMALVWWAFRSWRRSGAEGPLPLVSGPAARATLVLLIVSVAGFLALVLAGLVEFAAGLVDRLTFDLLGLWTILLGTGLLGLPLTRAREQQRTDERRQLRRERAERDAAVRQAVEGLEQ</sequence>
<keyword evidence="4" id="KW-1185">Reference proteome</keyword>
<dbReference type="eggNOG" id="COG3371">
    <property type="taxonomic scope" value="Bacteria"/>
</dbReference>
<feature type="transmembrane region" description="Helical" evidence="2">
    <location>
        <begin position="230"/>
        <end position="249"/>
    </location>
</feature>
<evidence type="ECO:0008006" key="5">
    <source>
        <dbReference type="Google" id="ProtNLM"/>
    </source>
</evidence>
<feature type="compositionally biased region" description="Low complexity" evidence="1">
    <location>
        <begin position="272"/>
        <end position="281"/>
    </location>
</feature>
<proteinExistence type="predicted"/>
<feature type="region of interest" description="Disordered" evidence="1">
    <location>
        <begin position="255"/>
        <end position="281"/>
    </location>
</feature>
<feature type="compositionally biased region" description="Basic and acidic residues" evidence="1">
    <location>
        <begin position="255"/>
        <end position="271"/>
    </location>
</feature>
<dbReference type="EMBL" id="CP003697">
    <property type="protein sequence ID" value="AGF71558.1"/>
    <property type="molecule type" value="Genomic_DNA"/>
</dbReference>
<dbReference type="Proteomes" id="UP000011723">
    <property type="component" value="Chromosome"/>
</dbReference>
<feature type="transmembrane region" description="Helical" evidence="2">
    <location>
        <begin position="196"/>
        <end position="218"/>
    </location>
</feature>
<keyword evidence="2" id="KW-0472">Membrane</keyword>